<reference evidence="4 5" key="1">
    <citation type="submission" date="2019-03" db="EMBL/GenBank/DDBJ databases">
        <authorList>
            <person name="Gaulin E."/>
            <person name="Dumas B."/>
        </authorList>
    </citation>
    <scope>NUCLEOTIDE SEQUENCE [LARGE SCALE GENOMIC DNA]</scope>
    <source>
        <strain evidence="4">CBS 568.67</strain>
    </source>
</reference>
<proteinExistence type="predicted"/>
<accession>A0A485LJ67</accession>
<reference evidence="3" key="2">
    <citation type="submission" date="2019-06" db="EMBL/GenBank/DDBJ databases">
        <title>Genomics analysis of Aphanomyces spp. identifies a new class of oomycete effector associated with host adaptation.</title>
        <authorList>
            <person name="Gaulin E."/>
        </authorList>
    </citation>
    <scope>NUCLEOTIDE SEQUENCE</scope>
    <source>
        <strain evidence="3">CBS 578.67</strain>
    </source>
</reference>
<keyword evidence="1" id="KW-1133">Transmembrane helix</keyword>
<feature type="signal peptide" evidence="2">
    <location>
        <begin position="1"/>
        <end position="19"/>
    </location>
</feature>
<evidence type="ECO:0000313" key="4">
    <source>
        <dbReference type="EMBL" id="VFT98708.1"/>
    </source>
</evidence>
<dbReference type="EMBL" id="VJMH01007015">
    <property type="protein sequence ID" value="KAF0686075.1"/>
    <property type="molecule type" value="Genomic_DNA"/>
</dbReference>
<gene>
    <name evidence="4" type="primary">Aste57867_22040</name>
    <name evidence="3" type="ORF">As57867_021971</name>
    <name evidence="4" type="ORF">ASTE57867_22040</name>
</gene>
<protein>
    <submittedName>
        <fullName evidence="4">Aste57867_22040 protein</fullName>
    </submittedName>
</protein>
<evidence type="ECO:0000313" key="5">
    <source>
        <dbReference type="Proteomes" id="UP000332933"/>
    </source>
</evidence>
<dbReference type="AlphaFoldDB" id="A0A485LJ67"/>
<sequence length="183" mass="18819">MHSRALACVLLVVASVASAALLVPPTCASNEIFCLNKAGDAGICYIPRDKWVCCDGLLHYSGPGATQECCFNPALNKSTYFANITEGGCGAYARTLEPLPTAVPTPSPGVGPNNTGASGSSTGGLSTGAIVVLVVVGVFIVAATAVFAMRKHKSRVLSTNDIDILEAKSQRSTSMSRAVVLTE</sequence>
<dbReference type="EMBL" id="CAADRA010007041">
    <property type="protein sequence ID" value="VFT98708.1"/>
    <property type="molecule type" value="Genomic_DNA"/>
</dbReference>
<evidence type="ECO:0000256" key="1">
    <source>
        <dbReference type="SAM" id="Phobius"/>
    </source>
</evidence>
<dbReference type="OrthoDB" id="79208at2759"/>
<evidence type="ECO:0000256" key="2">
    <source>
        <dbReference type="SAM" id="SignalP"/>
    </source>
</evidence>
<name>A0A485LJ67_9STRA</name>
<organism evidence="4 5">
    <name type="scientific">Aphanomyces stellatus</name>
    <dbReference type="NCBI Taxonomy" id="120398"/>
    <lineage>
        <taxon>Eukaryota</taxon>
        <taxon>Sar</taxon>
        <taxon>Stramenopiles</taxon>
        <taxon>Oomycota</taxon>
        <taxon>Saprolegniomycetes</taxon>
        <taxon>Saprolegniales</taxon>
        <taxon>Verrucalvaceae</taxon>
        <taxon>Aphanomyces</taxon>
    </lineage>
</organism>
<feature type="chain" id="PRO_5033826369" evidence="2">
    <location>
        <begin position="20"/>
        <end position="183"/>
    </location>
</feature>
<dbReference type="Proteomes" id="UP000332933">
    <property type="component" value="Unassembled WGS sequence"/>
</dbReference>
<feature type="transmembrane region" description="Helical" evidence="1">
    <location>
        <begin position="128"/>
        <end position="148"/>
    </location>
</feature>
<evidence type="ECO:0000313" key="3">
    <source>
        <dbReference type="EMBL" id="KAF0686075.1"/>
    </source>
</evidence>
<keyword evidence="1" id="KW-0812">Transmembrane</keyword>
<keyword evidence="2" id="KW-0732">Signal</keyword>
<keyword evidence="5" id="KW-1185">Reference proteome</keyword>
<keyword evidence="1" id="KW-0472">Membrane</keyword>